<sequence>MVILGVSGLTRAQTITGTVYRDFNGDGIKAPGTTATTSTAGYNETGVPGVLVTAYNTSGAVAATAITSSNTATMGTYTLTLAAGSYRLEFTGFQAGDFDGFKGSGTGTSVQFVTAPATNANLALNYPGNYCQGNPFLVTSCYTNGNPKITTGTNLARNDNWLVGWKYNGNPELRNNYLAQGSVGATWGLAYQRSTQSLYAAAFMKRHSGFGDGGPGQIYKIQVGSPTSASITSTTVTPFVNLTALGINVGTDPRTTTAPASSTPSANYLYPDKTEPNYDVAAFDLVGKMSIGDMDISDDDKTIWLVNLSDRNLYELPLGPNGSPPTTYTMHTLTAPACVSGVFRPWAVKYYRGKVYVGGVCTGENTTPSSTITSPANASVLQGYVYVHDPAGAQSNFTEVLTFPLNYPRGFATKSGTAAGDVGYAAWRPWVDAWSDIGSGFINISYEQTVYPQPILADIEFDTNGEMIIGMMDRFGHQSGNANYAPVPGTTAVYEGVSAGDILRAGRNANGKYAIESNATITHTASDRATAITYNSGGKNQSPGQGPGNGEFYWQDMYDKTTDINGGATGHQEIVLGGLAVWAGSGQVAATAFDPYSAFRAAGARYFDNQAGDADQVYQVLGQDAGDPNNRPASFGKSAGLGDLELLCNEAPVMIGNRVWHDQDNDGIQDPGEPALAGVTVTLKGPGLASGGVSVTTNSSGEYYFTNAAGTAATGFRYGLALTKGETYSICFPASASALVLSTKPNSATSANGDAIDTDADNAGIISFVLGDAGENNFTYDAAFATVPPCSLSLAVTPGTCQSATNTYAVSGTLTITNGLAQTLVIADDSQATNAVSITVTATASTTAVPFSLTGIKSGTGFHTITVTSSATLCGTTGKTYTSPGGCLLVCPDNLLVNASFEQGLPSPPVATTTVTPPPSWTGGLAEMNPTTNFNAPDGYAFAYTTGASTSMCQSVSANVGSIYTLRFYAGVHQANGQTVTLQFLNGSSLVGSPKAFTITNLLSTGSFGGPYTLVSDAAPAGTNLIRVCAVGTGTGGNTDANQWAKVDAMCLTEEKTCQLALSVTPGACTVATNQYTVSGTVSLSNSPATSLTITDGAKSTVVSITAGQSTATFSLTGLSSGSGNHTVTVISSGTTCGTISRTYAAPASCSCVSIGSIAPVTVCQGQAVPPVCVTANANQTIELVLFPQAVSNPYTASGGLHVAEAPVINGTACITMSSTAVPANTGTTSATYVMYACLKPIPSDPNCQTISLSSAVFTVLPKPALTLAAGNTFVTAGTPVSLS</sequence>
<evidence type="ECO:0000256" key="3">
    <source>
        <dbReference type="ARBA" id="ARBA00022729"/>
    </source>
</evidence>
<dbReference type="EMBL" id="MORL01000021">
    <property type="protein sequence ID" value="OIN56605.1"/>
    <property type="molecule type" value="Genomic_DNA"/>
</dbReference>
<dbReference type="Proteomes" id="UP000181790">
    <property type="component" value="Unassembled WGS sequence"/>
</dbReference>
<dbReference type="InterPro" id="IPR013783">
    <property type="entry name" value="Ig-like_fold"/>
</dbReference>
<dbReference type="GO" id="GO:0005576">
    <property type="term" value="C:extracellular region"/>
    <property type="evidence" value="ECO:0007669"/>
    <property type="project" value="UniProtKB-SubCell"/>
</dbReference>
<keyword evidence="6" id="KW-1185">Reference proteome</keyword>
<evidence type="ECO:0000313" key="6">
    <source>
        <dbReference type="Proteomes" id="UP000181790"/>
    </source>
</evidence>
<name>A0A1S2VE98_9BACT</name>
<comment type="caution">
    <text evidence="5">The sequence shown here is derived from an EMBL/GenBank/DDBJ whole genome shotgun (WGS) entry which is preliminary data.</text>
</comment>
<dbReference type="Gene3D" id="2.60.120.260">
    <property type="entry name" value="Galactose-binding domain-like"/>
    <property type="match status" value="1"/>
</dbReference>
<keyword evidence="3" id="KW-0732">Signal</keyword>
<keyword evidence="2" id="KW-0964">Secreted</keyword>
<organism evidence="5 6">
    <name type="scientific">Arsenicibacter rosenii</name>
    <dbReference type="NCBI Taxonomy" id="1750698"/>
    <lineage>
        <taxon>Bacteria</taxon>
        <taxon>Pseudomonadati</taxon>
        <taxon>Bacteroidota</taxon>
        <taxon>Cytophagia</taxon>
        <taxon>Cytophagales</taxon>
        <taxon>Spirosomataceae</taxon>
        <taxon>Arsenicibacter</taxon>
    </lineage>
</organism>
<gene>
    <name evidence="5" type="ORF">BLX24_24370</name>
</gene>
<protein>
    <recommendedName>
        <fullName evidence="4">SD-repeat containing protein B domain-containing protein</fullName>
    </recommendedName>
</protein>
<evidence type="ECO:0000313" key="5">
    <source>
        <dbReference type="EMBL" id="OIN56605.1"/>
    </source>
</evidence>
<dbReference type="Gene3D" id="2.60.40.10">
    <property type="entry name" value="Immunoglobulins"/>
    <property type="match status" value="2"/>
</dbReference>
<evidence type="ECO:0000256" key="2">
    <source>
        <dbReference type="ARBA" id="ARBA00022525"/>
    </source>
</evidence>
<dbReference type="SUPFAM" id="SSF117074">
    <property type="entry name" value="Hypothetical protein PA1324"/>
    <property type="match status" value="2"/>
</dbReference>
<dbReference type="Pfam" id="PF17210">
    <property type="entry name" value="SdrD_B"/>
    <property type="match status" value="1"/>
</dbReference>
<proteinExistence type="predicted"/>
<reference evidence="5 6" key="1">
    <citation type="submission" date="2016-10" db="EMBL/GenBank/DDBJ databases">
        <title>Arsenicibacter rosenii gen. nov., sp. nov., an efficient arsenic-methylating bacterium isolated from an arsenic-contaminated paddy soil.</title>
        <authorList>
            <person name="Huang K."/>
        </authorList>
    </citation>
    <scope>NUCLEOTIDE SEQUENCE [LARGE SCALE GENOMIC DNA]</scope>
    <source>
        <strain evidence="5 6">SM-1</strain>
    </source>
</reference>
<comment type="subcellular location">
    <subcellularLocation>
        <location evidence="1">Secreted</location>
    </subcellularLocation>
</comment>
<feature type="non-terminal residue" evidence="5">
    <location>
        <position position="1284"/>
    </location>
</feature>
<evidence type="ECO:0000259" key="4">
    <source>
        <dbReference type="Pfam" id="PF17210"/>
    </source>
</evidence>
<accession>A0A1S2VE98</accession>
<feature type="domain" description="SD-repeat containing protein B" evidence="4">
    <location>
        <begin position="654"/>
        <end position="783"/>
    </location>
</feature>
<evidence type="ECO:0000256" key="1">
    <source>
        <dbReference type="ARBA" id="ARBA00004613"/>
    </source>
</evidence>
<dbReference type="InterPro" id="IPR033764">
    <property type="entry name" value="Sdr_B"/>
</dbReference>